<feature type="compositionally biased region" description="Basic residues" evidence="1">
    <location>
        <begin position="258"/>
        <end position="274"/>
    </location>
</feature>
<name>A0A068S8D2_9FUNG</name>
<feature type="compositionally biased region" description="Low complexity" evidence="1">
    <location>
        <begin position="207"/>
        <end position="218"/>
    </location>
</feature>
<dbReference type="OrthoDB" id="5563016at2759"/>
<evidence type="ECO:0000313" key="2">
    <source>
        <dbReference type="EMBL" id="CDH58062.1"/>
    </source>
</evidence>
<accession>A0A068S8D2</accession>
<dbReference type="STRING" id="1263082.A0A068S8D2"/>
<organism evidence="2 3">
    <name type="scientific">Lichtheimia corymbifera JMRC:FSU:9682</name>
    <dbReference type="NCBI Taxonomy" id="1263082"/>
    <lineage>
        <taxon>Eukaryota</taxon>
        <taxon>Fungi</taxon>
        <taxon>Fungi incertae sedis</taxon>
        <taxon>Mucoromycota</taxon>
        <taxon>Mucoromycotina</taxon>
        <taxon>Mucoromycetes</taxon>
        <taxon>Mucorales</taxon>
        <taxon>Lichtheimiaceae</taxon>
        <taxon>Lichtheimia</taxon>
    </lineage>
</organism>
<comment type="caution">
    <text evidence="2">The sequence shown here is derived from an EMBL/GenBank/DDBJ whole genome shotgun (WGS) entry which is preliminary data.</text>
</comment>
<proteinExistence type="predicted"/>
<gene>
    <name evidence="2" type="ORF">LCOR_08942.1</name>
</gene>
<feature type="compositionally biased region" description="Low complexity" evidence="1">
    <location>
        <begin position="113"/>
        <end position="123"/>
    </location>
</feature>
<sequence>MRHQHTPNTYTPQLDTEKIHASNPFVAMDHEQKSGPSPCLLQHCQPSKVATITTSGSHPCSPCSSSPYQSASTTCNNNSSSTHHLHHCCPLDDFSCDGSTLAASEETLGSSISNSSSPTMVMPSSPPPPPPPRPTRSSSSRIKSAFSKIMVTQPSSPPSSMTKGQDLPMPAPTKSASLVERIRLKFQKNQHQQQQQQQAAVVGMHKSPSMTRSSSLSSMTWARLRSKKQVTPSFHEEDEPASILEEEDHRPLDQVQQRQRRQHHRPQAPKKHASPPRPSRTTRVRFAQVVSVHETFSQKEYDRGSGPEDVVCTQLTPSMAHYIKEELNQFKLYEMKVHHSSRSHTHFFM</sequence>
<dbReference type="PANTHER" id="PTHR12751:SF18">
    <property type="entry name" value="PHOSPHATASE AND ACTIN REGULATOR 1"/>
    <property type="match status" value="1"/>
</dbReference>
<dbReference type="VEuPathDB" id="FungiDB:LCOR_08942.1"/>
<feature type="compositionally biased region" description="Acidic residues" evidence="1">
    <location>
        <begin position="236"/>
        <end position="246"/>
    </location>
</feature>
<feature type="region of interest" description="Disordered" evidence="1">
    <location>
        <begin position="107"/>
        <end position="172"/>
    </location>
</feature>
<dbReference type="EMBL" id="CBTN010000052">
    <property type="protein sequence ID" value="CDH58062.1"/>
    <property type="molecule type" value="Genomic_DNA"/>
</dbReference>
<feature type="compositionally biased region" description="Pro residues" evidence="1">
    <location>
        <begin position="124"/>
        <end position="134"/>
    </location>
</feature>
<dbReference type="Proteomes" id="UP000027586">
    <property type="component" value="Unassembled WGS sequence"/>
</dbReference>
<feature type="compositionally biased region" description="Polar residues" evidence="1">
    <location>
        <begin position="150"/>
        <end position="163"/>
    </location>
</feature>
<feature type="region of interest" description="Disordered" evidence="1">
    <location>
        <begin position="187"/>
        <end position="283"/>
    </location>
</feature>
<protein>
    <submittedName>
        <fullName evidence="2">Uncharacterized protein</fullName>
    </submittedName>
</protein>
<reference evidence="2" key="1">
    <citation type="submission" date="2013-08" db="EMBL/GenBank/DDBJ databases">
        <title>Gene expansion shapes genome architecture in the human pathogen Lichtheimia corymbifera: an evolutionary genomics analysis in the ancient terrestrial Mucorales (Mucoromycotina).</title>
        <authorList>
            <person name="Schwartze V.U."/>
            <person name="Winter S."/>
            <person name="Shelest E."/>
            <person name="Marcet-Houben M."/>
            <person name="Horn F."/>
            <person name="Wehner S."/>
            <person name="Hoffmann K."/>
            <person name="Riege K."/>
            <person name="Sammeth M."/>
            <person name="Nowrousian M."/>
            <person name="Valiante V."/>
            <person name="Linde J."/>
            <person name="Jacobsen I.D."/>
            <person name="Marz M."/>
            <person name="Brakhage A.A."/>
            <person name="Gabaldon T."/>
            <person name="Bocker S."/>
            <person name="Voigt K."/>
        </authorList>
    </citation>
    <scope>NUCLEOTIDE SEQUENCE [LARGE SCALE GENOMIC DNA]</scope>
    <source>
        <strain evidence="2">FSU 9682</strain>
    </source>
</reference>
<dbReference type="PANTHER" id="PTHR12751">
    <property type="entry name" value="PHOSPHATASE AND ACTIN REGULATOR PHACTR"/>
    <property type="match status" value="1"/>
</dbReference>
<dbReference type="GO" id="GO:0030036">
    <property type="term" value="P:actin cytoskeleton organization"/>
    <property type="evidence" value="ECO:0007669"/>
    <property type="project" value="TreeGrafter"/>
</dbReference>
<dbReference type="AlphaFoldDB" id="A0A068S8D2"/>
<evidence type="ECO:0000256" key="1">
    <source>
        <dbReference type="SAM" id="MobiDB-lite"/>
    </source>
</evidence>
<dbReference type="GO" id="GO:0003779">
    <property type="term" value="F:actin binding"/>
    <property type="evidence" value="ECO:0007669"/>
    <property type="project" value="TreeGrafter"/>
</dbReference>
<keyword evidence="3" id="KW-1185">Reference proteome</keyword>
<feature type="compositionally biased region" description="Low complexity" evidence="1">
    <location>
        <begin position="187"/>
        <end position="198"/>
    </location>
</feature>
<evidence type="ECO:0000313" key="3">
    <source>
        <dbReference type="Proteomes" id="UP000027586"/>
    </source>
</evidence>